<reference evidence="2 3" key="1">
    <citation type="submission" date="2017-11" db="EMBL/GenBank/DDBJ databases">
        <title>Genomic Encyclopedia of Archaeal and Bacterial Type Strains, Phase II (KMG-II): From Individual Species to Whole Genera.</title>
        <authorList>
            <person name="Goeker M."/>
        </authorList>
    </citation>
    <scope>NUCLEOTIDE SEQUENCE [LARGE SCALE GENOMIC DNA]</scope>
    <source>
        <strain evidence="2 3">DSM 25478</strain>
    </source>
</reference>
<organism evidence="2 3">
    <name type="scientific">Sediminihabitans luteus</name>
    <dbReference type="NCBI Taxonomy" id="1138585"/>
    <lineage>
        <taxon>Bacteria</taxon>
        <taxon>Bacillati</taxon>
        <taxon>Actinomycetota</taxon>
        <taxon>Actinomycetes</taxon>
        <taxon>Micrococcales</taxon>
        <taxon>Cellulomonadaceae</taxon>
        <taxon>Sediminihabitans</taxon>
    </lineage>
</organism>
<feature type="transmembrane region" description="Helical" evidence="1">
    <location>
        <begin position="332"/>
        <end position="355"/>
    </location>
</feature>
<dbReference type="OrthoDB" id="5242248at2"/>
<evidence type="ECO:0000256" key="1">
    <source>
        <dbReference type="SAM" id="Phobius"/>
    </source>
</evidence>
<keyword evidence="1" id="KW-0812">Transmembrane</keyword>
<accession>A0A2M9CEN4</accession>
<name>A0A2M9CEN4_9CELL</name>
<feature type="transmembrane region" description="Helical" evidence="1">
    <location>
        <begin position="170"/>
        <end position="193"/>
    </location>
</feature>
<feature type="transmembrane region" description="Helical" evidence="1">
    <location>
        <begin position="291"/>
        <end position="312"/>
    </location>
</feature>
<keyword evidence="1" id="KW-0472">Membrane</keyword>
<feature type="transmembrane region" description="Helical" evidence="1">
    <location>
        <begin position="205"/>
        <end position="238"/>
    </location>
</feature>
<sequence length="468" mass="48052">MAPRGQRAAVLAVVVVAVALPLLTLWGAALDARGEVMLAGAAMPFVGTFHLDAGPWTGVAALVAAAVVAWGPRAATTWRWRPLLLAAWAATLAWTVALAATAGWSTLTAPLLHEQDYLAAVPDVAADPAGFVATLQDDPVAYPVHVRGHPPAFTLLLAGLDRLGLGGAGWAAALVILAGTSAVVAVAITLRALGAERTARLALPAVVLAPSALWVATSADAFYAGALAWGVALLAMASRLGPDGRTRGRWALAVAAGVVLGAAPFLSWGLAHMALVVLAVPIVTRRWAPTVVAGAVVLASVVAWGIGGYWIWDGLAATHEAFTRGIADARPYLYFVVADAALLAVLIGPAGVGGLTRWRELDRGTRWLAGLALATAAAGALGGFEKGEVERIWLPVACWVVPAAAALATRPVTGRAGRSGTTVADDVPAGFAPTDDLPRPGWAGTLRWWLVAQALAALAIETFVRTAW</sequence>
<dbReference type="RefSeq" id="WP_100423369.1">
    <property type="nucleotide sequence ID" value="NZ_BOOX01000001.1"/>
</dbReference>
<keyword evidence="3" id="KW-1185">Reference proteome</keyword>
<dbReference type="Proteomes" id="UP000231693">
    <property type="component" value="Unassembled WGS sequence"/>
</dbReference>
<feature type="transmembrane region" description="Helical" evidence="1">
    <location>
        <begin position="367"/>
        <end position="384"/>
    </location>
</feature>
<proteinExistence type="predicted"/>
<feature type="transmembrane region" description="Helical" evidence="1">
    <location>
        <begin position="250"/>
        <end position="279"/>
    </location>
</feature>
<protein>
    <submittedName>
        <fullName evidence="2">Uncharacterized protein</fullName>
    </submittedName>
</protein>
<keyword evidence="1" id="KW-1133">Transmembrane helix</keyword>
<comment type="caution">
    <text evidence="2">The sequence shown here is derived from an EMBL/GenBank/DDBJ whole genome shotgun (WGS) entry which is preliminary data.</text>
</comment>
<feature type="transmembrane region" description="Helical" evidence="1">
    <location>
        <begin position="53"/>
        <end position="71"/>
    </location>
</feature>
<dbReference type="AlphaFoldDB" id="A0A2M9CEN4"/>
<feature type="transmembrane region" description="Helical" evidence="1">
    <location>
        <begin position="83"/>
        <end position="104"/>
    </location>
</feature>
<dbReference type="EMBL" id="PGFE01000003">
    <property type="protein sequence ID" value="PJJ70391.1"/>
    <property type="molecule type" value="Genomic_DNA"/>
</dbReference>
<evidence type="ECO:0000313" key="3">
    <source>
        <dbReference type="Proteomes" id="UP000231693"/>
    </source>
</evidence>
<gene>
    <name evidence="2" type="ORF">CLV28_2226</name>
</gene>
<evidence type="ECO:0000313" key="2">
    <source>
        <dbReference type="EMBL" id="PJJ70391.1"/>
    </source>
</evidence>